<comment type="pathway">
    <text evidence="2">Protein modification; protein glycosylation.</text>
</comment>
<protein>
    <recommendedName>
        <fullName evidence="13">Hexosyltransferase</fullName>
        <ecNumber evidence="13">2.4.1.-</ecNumber>
    </recommendedName>
</protein>
<name>A0AA35LHF6_9SAUR</name>
<reference evidence="14" key="1">
    <citation type="submission" date="2022-12" db="EMBL/GenBank/DDBJ databases">
        <authorList>
            <person name="Alioto T."/>
            <person name="Alioto T."/>
            <person name="Gomez Garrido J."/>
        </authorList>
    </citation>
    <scope>NUCLEOTIDE SEQUENCE</scope>
</reference>
<dbReference type="InterPro" id="IPR002659">
    <property type="entry name" value="Glyco_trans_31"/>
</dbReference>
<evidence type="ECO:0000256" key="7">
    <source>
        <dbReference type="ARBA" id="ARBA00022968"/>
    </source>
</evidence>
<keyword evidence="4 13" id="KW-0328">Glycosyltransferase</keyword>
<dbReference type="Pfam" id="PF01762">
    <property type="entry name" value="Galactosyl_T"/>
    <property type="match status" value="1"/>
</dbReference>
<evidence type="ECO:0000256" key="13">
    <source>
        <dbReference type="RuleBase" id="RU363063"/>
    </source>
</evidence>
<evidence type="ECO:0000256" key="6">
    <source>
        <dbReference type="ARBA" id="ARBA00022692"/>
    </source>
</evidence>
<evidence type="ECO:0000256" key="9">
    <source>
        <dbReference type="ARBA" id="ARBA00023034"/>
    </source>
</evidence>
<evidence type="ECO:0000256" key="11">
    <source>
        <dbReference type="ARBA" id="ARBA00023136"/>
    </source>
</evidence>
<keyword evidence="6" id="KW-0812">Transmembrane</keyword>
<keyword evidence="10" id="KW-0443">Lipid metabolism</keyword>
<evidence type="ECO:0000256" key="2">
    <source>
        <dbReference type="ARBA" id="ARBA00004922"/>
    </source>
</evidence>
<organism evidence="14 15">
    <name type="scientific">Podarcis lilfordi</name>
    <name type="common">Lilford's wall lizard</name>
    <dbReference type="NCBI Taxonomy" id="74358"/>
    <lineage>
        <taxon>Eukaryota</taxon>
        <taxon>Metazoa</taxon>
        <taxon>Chordata</taxon>
        <taxon>Craniata</taxon>
        <taxon>Vertebrata</taxon>
        <taxon>Euteleostomi</taxon>
        <taxon>Lepidosauria</taxon>
        <taxon>Squamata</taxon>
        <taxon>Bifurcata</taxon>
        <taxon>Unidentata</taxon>
        <taxon>Episquamata</taxon>
        <taxon>Laterata</taxon>
        <taxon>Lacertibaenia</taxon>
        <taxon>Lacertidae</taxon>
        <taxon>Podarcis</taxon>
    </lineage>
</organism>
<keyword evidence="12" id="KW-0325">Glycoprotein</keyword>
<dbReference type="GO" id="GO:0000139">
    <property type="term" value="C:Golgi membrane"/>
    <property type="evidence" value="ECO:0007669"/>
    <property type="project" value="UniProtKB-SubCell"/>
</dbReference>
<comment type="subcellular location">
    <subcellularLocation>
        <location evidence="1 13">Golgi apparatus membrane</location>
        <topology evidence="1 13">Single-pass type II membrane protein</topology>
    </subcellularLocation>
</comment>
<evidence type="ECO:0000256" key="5">
    <source>
        <dbReference type="ARBA" id="ARBA00022679"/>
    </source>
</evidence>
<evidence type="ECO:0000256" key="10">
    <source>
        <dbReference type="ARBA" id="ARBA00023098"/>
    </source>
</evidence>
<dbReference type="EC" id="2.4.1.-" evidence="13"/>
<dbReference type="AlphaFoldDB" id="A0AA35LHF6"/>
<keyword evidence="8" id="KW-1133">Transmembrane helix</keyword>
<evidence type="ECO:0000256" key="1">
    <source>
        <dbReference type="ARBA" id="ARBA00004323"/>
    </source>
</evidence>
<dbReference type="GO" id="GO:0006493">
    <property type="term" value="P:protein O-linked glycosylation"/>
    <property type="evidence" value="ECO:0007669"/>
    <property type="project" value="TreeGrafter"/>
</dbReference>
<evidence type="ECO:0000256" key="3">
    <source>
        <dbReference type="ARBA" id="ARBA00008661"/>
    </source>
</evidence>
<proteinExistence type="inferred from homology"/>
<comment type="similarity">
    <text evidence="3 13">Belongs to the glycosyltransferase 31 family.</text>
</comment>
<keyword evidence="9 13" id="KW-0333">Golgi apparatus</keyword>
<keyword evidence="11" id="KW-0472">Membrane</keyword>
<dbReference type="EMBL" id="OX395142">
    <property type="protein sequence ID" value="CAI5796337.1"/>
    <property type="molecule type" value="Genomic_DNA"/>
</dbReference>
<evidence type="ECO:0000256" key="8">
    <source>
        <dbReference type="ARBA" id="ARBA00022989"/>
    </source>
</evidence>
<evidence type="ECO:0000256" key="4">
    <source>
        <dbReference type="ARBA" id="ARBA00022676"/>
    </source>
</evidence>
<dbReference type="Proteomes" id="UP001178461">
    <property type="component" value="Chromosome 17"/>
</dbReference>
<dbReference type="PANTHER" id="PTHR11214:SF151">
    <property type="entry name" value="HEXOSYLTRANSFERASE"/>
    <property type="match status" value="1"/>
</dbReference>
<accession>A0AA35LHF6</accession>
<dbReference type="Gene3D" id="3.90.550.50">
    <property type="match status" value="1"/>
</dbReference>
<evidence type="ECO:0000313" key="14">
    <source>
        <dbReference type="EMBL" id="CAI5796337.1"/>
    </source>
</evidence>
<dbReference type="GO" id="GO:0006629">
    <property type="term" value="P:lipid metabolic process"/>
    <property type="evidence" value="ECO:0007669"/>
    <property type="project" value="UniProtKB-KW"/>
</dbReference>
<keyword evidence="15" id="KW-1185">Reference proteome</keyword>
<keyword evidence="5" id="KW-0808">Transferase</keyword>
<evidence type="ECO:0000313" key="15">
    <source>
        <dbReference type="Proteomes" id="UP001178461"/>
    </source>
</evidence>
<evidence type="ECO:0000256" key="12">
    <source>
        <dbReference type="ARBA" id="ARBA00023180"/>
    </source>
</evidence>
<gene>
    <name evidence="14" type="ORF">PODLI_1B033836</name>
</gene>
<keyword evidence="7" id="KW-0735">Signal-anchor</keyword>
<sequence length="374" mass="42975">MEGARKMFMTQLRNLPTVVLFIFSSAFLFLLVAKNEWESLETLSSLPDIKVKGGPDSADNRKSATVFEWESAVQRTKETKPSGLISPPQPVAKRHPLEVVYSTDYKFLLNEPKKCRERSPFLILLVITEPQDFATRQAIRQTWGNESSVPGVSILRLFLTGVHPKFGYPLQALLEEESSIHKDIIQQDFLDTYNNLTLKTLMGMEWISKFCPNATYVVKADSDIFLNVNFMVSQLLQPHLPPKKNYMTGYIYWKTKPLRDKAYKWYVPRAVYPNETYPPYCAGPGYVFSADLAKKIYQVAKTIRVINMEDAFMGICLYELGISVTESPWGLFNVYKVKYEKCKFSKVVVVHHYGPEELLQIWPGFQDQNQTCKS</sequence>
<dbReference type="PANTHER" id="PTHR11214">
    <property type="entry name" value="BETA-1,3-N-ACETYLGLUCOSAMINYLTRANSFERASE"/>
    <property type="match status" value="1"/>
</dbReference>
<dbReference type="FunFam" id="3.90.550.50:FF:000001">
    <property type="entry name" value="Hexosyltransferase"/>
    <property type="match status" value="1"/>
</dbReference>
<dbReference type="GO" id="GO:0008499">
    <property type="term" value="F:N-acetyl-beta-D-glucosaminide beta-(1,3)-galactosyltransferase activity"/>
    <property type="evidence" value="ECO:0007669"/>
    <property type="project" value="TreeGrafter"/>
</dbReference>